<dbReference type="CDD" id="cd06529">
    <property type="entry name" value="S24_LexA-like"/>
    <property type="match status" value="1"/>
</dbReference>
<keyword evidence="1" id="KW-0805">Transcription regulation</keyword>
<dbReference type="InterPro" id="IPR015927">
    <property type="entry name" value="Peptidase_S24_S26A/B/C"/>
</dbReference>
<dbReference type="GO" id="GO:0003677">
    <property type="term" value="F:DNA binding"/>
    <property type="evidence" value="ECO:0007669"/>
    <property type="project" value="UniProtKB-KW"/>
</dbReference>
<proteinExistence type="predicted"/>
<dbReference type="Pfam" id="PF00717">
    <property type="entry name" value="Peptidase_S24"/>
    <property type="match status" value="1"/>
</dbReference>
<dbReference type="SUPFAM" id="SSF51306">
    <property type="entry name" value="LexA/Signal peptidase"/>
    <property type="match status" value="1"/>
</dbReference>
<dbReference type="PANTHER" id="PTHR40661:SF3">
    <property type="entry name" value="FELS-1 PROPHAGE TRANSCRIPTIONAL REGULATOR"/>
    <property type="match status" value="1"/>
</dbReference>
<name>A0AA46K6Q0_SERMA</name>
<feature type="coiled-coil region" evidence="4">
    <location>
        <begin position="261"/>
        <end position="288"/>
    </location>
</feature>
<evidence type="ECO:0000313" key="6">
    <source>
        <dbReference type="EMBL" id="TQI85642.1"/>
    </source>
</evidence>
<dbReference type="Pfam" id="PF01381">
    <property type="entry name" value="HTH_3"/>
    <property type="match status" value="1"/>
</dbReference>
<reference evidence="6 7" key="1">
    <citation type="submission" date="2019-06" db="EMBL/GenBank/DDBJ databases">
        <authorList>
            <person name="Deangelis K."/>
            <person name="Huntemann M."/>
            <person name="Clum A."/>
            <person name="Pillay M."/>
            <person name="Palaniappan K."/>
            <person name="Varghese N."/>
            <person name="Mikhailova N."/>
            <person name="Stamatis D."/>
            <person name="Reddy T."/>
            <person name="Daum C."/>
            <person name="Shapiro N."/>
            <person name="Ivanova N."/>
            <person name="Kyrpides N."/>
            <person name="Woyke T."/>
        </authorList>
    </citation>
    <scope>NUCLEOTIDE SEQUENCE [LARGE SCALE GENOMIC DNA]</scope>
    <source>
        <strain evidence="6 7">106R</strain>
    </source>
</reference>
<evidence type="ECO:0000256" key="2">
    <source>
        <dbReference type="ARBA" id="ARBA00023125"/>
    </source>
</evidence>
<evidence type="ECO:0000256" key="3">
    <source>
        <dbReference type="ARBA" id="ARBA00023163"/>
    </source>
</evidence>
<accession>A0AA46K6Q0</accession>
<dbReference type="Gene3D" id="1.10.260.40">
    <property type="entry name" value="lambda repressor-like DNA-binding domains"/>
    <property type="match status" value="1"/>
</dbReference>
<keyword evidence="4" id="KW-0175">Coiled coil</keyword>
<dbReference type="AlphaFoldDB" id="A0AA46K6Q0"/>
<feature type="domain" description="HTH cro/C1-type" evidence="5">
    <location>
        <begin position="41"/>
        <end position="95"/>
    </location>
</feature>
<dbReference type="SMART" id="SM00530">
    <property type="entry name" value="HTH_XRE"/>
    <property type="match status" value="1"/>
</dbReference>
<dbReference type="CDD" id="cd00093">
    <property type="entry name" value="HTH_XRE"/>
    <property type="match status" value="1"/>
</dbReference>
<dbReference type="SUPFAM" id="SSF47413">
    <property type="entry name" value="lambda repressor-like DNA-binding domains"/>
    <property type="match status" value="1"/>
</dbReference>
<keyword evidence="3" id="KW-0804">Transcription</keyword>
<reference evidence="6 7" key="2">
    <citation type="submission" date="2019-07" db="EMBL/GenBank/DDBJ databases">
        <title>Investigation of anaerobic lignin degradation for improved lignocellulosic biofuels.</title>
        <authorList>
            <person name="Deangelis K.PhD."/>
        </authorList>
    </citation>
    <scope>NUCLEOTIDE SEQUENCE [LARGE SCALE GENOMIC DNA]</scope>
    <source>
        <strain evidence="6 7">106R</strain>
    </source>
</reference>
<dbReference type="InterPro" id="IPR010982">
    <property type="entry name" value="Lambda_DNA-bd_dom_sf"/>
</dbReference>
<dbReference type="PANTHER" id="PTHR40661">
    <property type="match status" value="1"/>
</dbReference>
<dbReference type="Gene3D" id="2.10.109.10">
    <property type="entry name" value="Umud Fragment, subunit A"/>
    <property type="match status" value="1"/>
</dbReference>
<evidence type="ECO:0000313" key="7">
    <source>
        <dbReference type="Proteomes" id="UP000320710"/>
    </source>
</evidence>
<evidence type="ECO:0000259" key="5">
    <source>
        <dbReference type="PROSITE" id="PS50943"/>
    </source>
</evidence>
<keyword evidence="2" id="KW-0238">DNA-binding</keyword>
<dbReference type="PROSITE" id="PS50943">
    <property type="entry name" value="HTH_CROC1"/>
    <property type="match status" value="1"/>
</dbReference>
<gene>
    <name evidence="6" type="ORF">FHU12_3211</name>
</gene>
<evidence type="ECO:0000256" key="4">
    <source>
        <dbReference type="SAM" id="Coils"/>
    </source>
</evidence>
<dbReference type="InterPro" id="IPR001387">
    <property type="entry name" value="Cro/C1-type_HTH"/>
</dbReference>
<sequence length="303" mass="33187">MYFCISQHHKLDLTILRTYRCVNVIFYGAHMNIDDSFYKRVAVARTSLGLTQSQLAEAVGVVRRQIAAYEAGNSKPREGVLKNLAATLGTSVEWLSSGNGVGPDVSNIKRTVTVREIPLLSHSQAIRFSLGEASEVSILDFIPAPTTTGEELFALKIDGDSMMATDGISFPDGIIVTFDPKIHATSGSFILCHLNDTGETTFKQLITDQGITYLKPLNPEYPTIKPSDFYIAGVAIHAQFFVPVGRSRPNSRAIAIEALNEKNEITKNKNLNNKINALENKIDTLINLITSGNNAIDTSNRND</sequence>
<organism evidence="6 7">
    <name type="scientific">Serratia marcescens</name>
    <dbReference type="NCBI Taxonomy" id="615"/>
    <lineage>
        <taxon>Bacteria</taxon>
        <taxon>Pseudomonadati</taxon>
        <taxon>Pseudomonadota</taxon>
        <taxon>Gammaproteobacteria</taxon>
        <taxon>Enterobacterales</taxon>
        <taxon>Yersiniaceae</taxon>
        <taxon>Serratia</taxon>
    </lineage>
</organism>
<protein>
    <submittedName>
        <fullName evidence="6">SOS-response transcriptional repressor LexA</fullName>
    </submittedName>
</protein>
<dbReference type="InterPro" id="IPR036286">
    <property type="entry name" value="LexA/Signal_pep-like_sf"/>
</dbReference>
<dbReference type="Proteomes" id="UP000320710">
    <property type="component" value="Unassembled WGS sequence"/>
</dbReference>
<dbReference type="EMBL" id="VFMJ01000001">
    <property type="protein sequence ID" value="TQI85642.1"/>
    <property type="molecule type" value="Genomic_DNA"/>
</dbReference>
<comment type="caution">
    <text evidence="6">The sequence shown here is derived from an EMBL/GenBank/DDBJ whole genome shotgun (WGS) entry which is preliminary data.</text>
</comment>
<evidence type="ECO:0000256" key="1">
    <source>
        <dbReference type="ARBA" id="ARBA00023015"/>
    </source>
</evidence>
<dbReference type="InterPro" id="IPR039418">
    <property type="entry name" value="LexA-like"/>
</dbReference>